<dbReference type="RefSeq" id="WP_134762952.1">
    <property type="nucleotide sequence ID" value="NZ_SOZD01000004.1"/>
</dbReference>
<dbReference type="EC" id="5.4.99.16" evidence="3"/>
<dbReference type="Pfam" id="PF16657">
    <property type="entry name" value="Malt_amylase_C"/>
    <property type="match status" value="1"/>
</dbReference>
<dbReference type="InterPro" id="IPR012811">
    <property type="entry name" value="TreS_maltokin_C_dom"/>
</dbReference>
<dbReference type="NCBIfam" id="TIGR02457">
    <property type="entry name" value="TreS_Cterm"/>
    <property type="match status" value="1"/>
</dbReference>
<dbReference type="InterPro" id="IPR012810">
    <property type="entry name" value="TreS/a-amylase_N"/>
</dbReference>
<evidence type="ECO:0000256" key="4">
    <source>
        <dbReference type="ARBA" id="ARBA00022723"/>
    </source>
</evidence>
<reference evidence="9 10" key="1">
    <citation type="submission" date="2019-03" db="EMBL/GenBank/DDBJ databases">
        <title>Jiella endophytica sp. nov., a novel endophytic bacterium isolated from root of Ficus microcarpa Linn. f.</title>
        <authorList>
            <person name="Tuo L."/>
        </authorList>
    </citation>
    <scope>NUCLEOTIDE SEQUENCE [LARGE SCALE GENOMIC DNA]</scope>
    <source>
        <strain evidence="9 10">CBS5Q-3</strain>
    </source>
</reference>
<dbReference type="InterPro" id="IPR013780">
    <property type="entry name" value="Glyco_hydro_b"/>
</dbReference>
<comment type="similarity">
    <text evidence="2">Belongs to the glycosyl hydrolase 13 family. TreS subfamily.</text>
</comment>
<feature type="domain" description="Glycosyl hydrolase family 13 catalytic" evidence="8">
    <location>
        <begin position="31"/>
        <end position="430"/>
    </location>
</feature>
<sequence>MNEIAAIVTPETTSGPDLNAPDWYKDAIIYQVHVKTFVDSNGDGVGDFAGLLSRLDYIQELGVTAIWLLPFYPSPLRDDGYDISDYRSVNPSYGNLEDVEKLIDEAHKRGMRVITELVINHTSDQHPWFQAARRAPKGSPERDFYVWADDDKGYDLTRIIFTDTETSNWTWDPVAQQYFWHRFFSHQPDLNFDNPKVMEEVLATMHFWLDKGVDGLRLDAIPYLVEREGTNNENLPETHDVLKTIRADLDKHYPDKMLLAEANQWPEDTRPYFGEGDECHMAFHFPLMPRMYMALAQEDRHPITDIMRQTPDIPENCQWAIFLRNHDELTLEMVTEEERDYLWSTYAADTRARINLGIRRRLAPLMGNDRRKVELLNALLMSMPGTPVVYYGDEIGMGDNYYLGDRDGVRTPMQWSADRNGGFSRADPQRLYLPVIQDAVFGYQAVNVEAQSNNPASQLNWMRRLIQVRRTKEAFGRGEITFLLPSNRKILVYLREYADERVLCVANLSGSAQAVELDLSAYAGCVPIEMLGLSQFPPIGLNPYILTLPAYGFFWFDLADGNAAVQRYPATPTPLPAFSTLVAQGDLRATIGGRNLTELKSVLPAYAAGQRWYAGKSARPRSLDVTVLGTPTPESRRHLFTELKVETAEGEQNYLLPLAVRWGEQHLSTQDPDLPYTIAKVRQGPRIGALIDGTRSAEFAKLMIALIAADVNVSLAAGDLVVEASASEREGLAKTLLVEEEGIRVLSGEQSNTSLLIGSDAILKYYRRLRDGIQPELEVTRFLTEKTDFEAAPALYGSIELVRPDGSRTAIAALFEQVQNQGDAWTVIVEALARYLRDHAYAQQPLADENLEVGALSEPKLQIQIDPAEVLGRRTGEMHAALATKTGDAAFDPEPLDDDSYMAIVGEAKKDVGDALAVLAKSKPNLPPEELDNVERLLGAEKDILTWFDRFGGLKVDTHRTRIHGDYHLGQVLVAKNDVVILDFEGEPGRSLEERRAKTSPLRDVAGMIRSFDYAAFAARDRAGPVDETTAERLRDMAVGWRDEVTEAFLSYWSAASGIAFDEPTRQLLDLFVLQKAFYELRYEAAMRPAWLSIPLRGIVSLLEKRQVLK</sequence>
<accession>A0A4Y8RH80</accession>
<keyword evidence="9" id="KW-0808">Transferase</keyword>
<protein>
    <recommendedName>
        <fullName evidence="3">maltose alpha-D-glucosyltransferase</fullName>
        <ecNumber evidence="3">5.4.99.16</ecNumber>
    </recommendedName>
    <alternativeName>
        <fullName evidence="7">Maltose alpha-D-glucosyltransferase</fullName>
    </alternativeName>
</protein>
<keyword evidence="10" id="KW-1185">Reference proteome</keyword>
<comment type="catalytic activity">
    <reaction evidence="1">
        <text>D-maltose = alpha,alpha-trehalose</text>
        <dbReference type="Rhea" id="RHEA:15145"/>
        <dbReference type="ChEBI" id="CHEBI:16551"/>
        <dbReference type="ChEBI" id="CHEBI:17306"/>
        <dbReference type="EC" id="5.4.99.16"/>
    </reaction>
</comment>
<gene>
    <name evidence="9" type="primary">treS</name>
    <name evidence="9" type="ORF">E3C22_15620</name>
</gene>
<dbReference type="SUPFAM" id="SSF51011">
    <property type="entry name" value="Glycosyl hydrolase domain"/>
    <property type="match status" value="1"/>
</dbReference>
<organism evidence="9 10">
    <name type="scientific">Jiella endophytica</name>
    <dbReference type="NCBI Taxonomy" id="2558362"/>
    <lineage>
        <taxon>Bacteria</taxon>
        <taxon>Pseudomonadati</taxon>
        <taxon>Pseudomonadota</taxon>
        <taxon>Alphaproteobacteria</taxon>
        <taxon>Hyphomicrobiales</taxon>
        <taxon>Aurantimonadaceae</taxon>
        <taxon>Jiella</taxon>
    </lineage>
</organism>
<dbReference type="Gene3D" id="2.60.40.1180">
    <property type="entry name" value="Golgi alpha-mannosidase II"/>
    <property type="match status" value="1"/>
</dbReference>
<dbReference type="GO" id="GO:0046872">
    <property type="term" value="F:metal ion binding"/>
    <property type="evidence" value="ECO:0007669"/>
    <property type="project" value="UniProtKB-KW"/>
</dbReference>
<dbReference type="OrthoDB" id="9805159at2"/>
<dbReference type="PANTHER" id="PTHR10357:SF219">
    <property type="entry name" value="MALTOSE ALPHA-D-GLUCOSYLTRANSFERASE"/>
    <property type="match status" value="1"/>
</dbReference>
<comment type="caution">
    <text evidence="9">The sequence shown here is derived from an EMBL/GenBank/DDBJ whole genome shotgun (WGS) entry which is preliminary data.</text>
</comment>
<evidence type="ECO:0000313" key="9">
    <source>
        <dbReference type="EMBL" id="TFF22069.1"/>
    </source>
</evidence>
<dbReference type="InterPro" id="IPR032091">
    <property type="entry name" value="Malt_amylase-like_C"/>
</dbReference>
<dbReference type="InterPro" id="IPR006047">
    <property type="entry name" value="GH13_cat_dom"/>
</dbReference>
<evidence type="ECO:0000259" key="8">
    <source>
        <dbReference type="SMART" id="SM00642"/>
    </source>
</evidence>
<evidence type="ECO:0000256" key="1">
    <source>
        <dbReference type="ARBA" id="ARBA00001595"/>
    </source>
</evidence>
<dbReference type="InterPro" id="IPR045857">
    <property type="entry name" value="O16G_dom_2"/>
</dbReference>
<evidence type="ECO:0000256" key="7">
    <source>
        <dbReference type="ARBA" id="ARBA00031378"/>
    </source>
</evidence>
<dbReference type="Gene3D" id="3.90.1200.10">
    <property type="match status" value="1"/>
</dbReference>
<evidence type="ECO:0000313" key="10">
    <source>
        <dbReference type="Proteomes" id="UP000298179"/>
    </source>
</evidence>
<dbReference type="GO" id="GO:0005975">
    <property type="term" value="P:carbohydrate metabolic process"/>
    <property type="evidence" value="ECO:0007669"/>
    <property type="project" value="InterPro"/>
</dbReference>
<keyword evidence="5" id="KW-0106">Calcium</keyword>
<name>A0A4Y8RH80_9HYPH</name>
<dbReference type="InterPro" id="IPR011009">
    <property type="entry name" value="Kinase-like_dom_sf"/>
</dbReference>
<dbReference type="EMBL" id="SOZD01000004">
    <property type="protein sequence ID" value="TFF22069.1"/>
    <property type="molecule type" value="Genomic_DNA"/>
</dbReference>
<evidence type="ECO:0000256" key="6">
    <source>
        <dbReference type="ARBA" id="ARBA00023235"/>
    </source>
</evidence>
<dbReference type="GO" id="GO:0016740">
    <property type="term" value="F:transferase activity"/>
    <property type="evidence" value="ECO:0007669"/>
    <property type="project" value="UniProtKB-KW"/>
</dbReference>
<dbReference type="Gene3D" id="3.90.400.10">
    <property type="entry name" value="Oligo-1,6-glucosidase, Domain 2"/>
    <property type="match status" value="1"/>
</dbReference>
<dbReference type="InterPro" id="IPR017853">
    <property type="entry name" value="GH"/>
</dbReference>
<proteinExistence type="inferred from homology"/>
<keyword evidence="4" id="KW-0479">Metal-binding</keyword>
<dbReference type="NCBIfam" id="TIGR02456">
    <property type="entry name" value="treS_nterm"/>
    <property type="match status" value="1"/>
</dbReference>
<dbReference type="SUPFAM" id="SSF51445">
    <property type="entry name" value="(Trans)glycosidases"/>
    <property type="match status" value="1"/>
</dbReference>
<evidence type="ECO:0000256" key="5">
    <source>
        <dbReference type="ARBA" id="ARBA00022837"/>
    </source>
</evidence>
<dbReference type="AlphaFoldDB" id="A0A4Y8RH80"/>
<dbReference type="Proteomes" id="UP000298179">
    <property type="component" value="Unassembled WGS sequence"/>
</dbReference>
<keyword evidence="6 9" id="KW-0413">Isomerase</keyword>
<dbReference type="SMART" id="SM00642">
    <property type="entry name" value="Aamy"/>
    <property type="match status" value="1"/>
</dbReference>
<dbReference type="CDD" id="cd11334">
    <property type="entry name" value="AmyAc_TreS"/>
    <property type="match status" value="1"/>
</dbReference>
<dbReference type="GO" id="GO:0047471">
    <property type="term" value="F:maltose alpha-D-glucosyltransferase activity"/>
    <property type="evidence" value="ECO:0007669"/>
    <property type="project" value="UniProtKB-EC"/>
</dbReference>
<dbReference type="Gene3D" id="3.20.20.80">
    <property type="entry name" value="Glycosidases"/>
    <property type="match status" value="1"/>
</dbReference>
<dbReference type="SUPFAM" id="SSF56112">
    <property type="entry name" value="Protein kinase-like (PK-like)"/>
    <property type="match status" value="1"/>
</dbReference>
<dbReference type="FunFam" id="3.20.20.80:FF:000055">
    <property type="entry name" value="Trehalose synthase"/>
    <property type="match status" value="1"/>
</dbReference>
<evidence type="ECO:0000256" key="2">
    <source>
        <dbReference type="ARBA" id="ARBA00005496"/>
    </source>
</evidence>
<evidence type="ECO:0000256" key="3">
    <source>
        <dbReference type="ARBA" id="ARBA00012619"/>
    </source>
</evidence>
<dbReference type="Pfam" id="PF00128">
    <property type="entry name" value="Alpha-amylase"/>
    <property type="match status" value="2"/>
</dbReference>
<dbReference type="PANTHER" id="PTHR10357">
    <property type="entry name" value="ALPHA-AMYLASE FAMILY MEMBER"/>
    <property type="match status" value="1"/>
</dbReference>